<evidence type="ECO:0000256" key="1">
    <source>
        <dbReference type="SAM" id="Phobius"/>
    </source>
</evidence>
<reference evidence="2 3" key="1">
    <citation type="journal article" date="2021" name="Elife">
        <title>Chloroplast acquisition without the gene transfer in kleptoplastic sea slugs, Plakobranchus ocellatus.</title>
        <authorList>
            <person name="Maeda T."/>
            <person name="Takahashi S."/>
            <person name="Yoshida T."/>
            <person name="Shimamura S."/>
            <person name="Takaki Y."/>
            <person name="Nagai Y."/>
            <person name="Toyoda A."/>
            <person name="Suzuki Y."/>
            <person name="Arimoto A."/>
            <person name="Ishii H."/>
            <person name="Satoh N."/>
            <person name="Nishiyama T."/>
            <person name="Hasebe M."/>
            <person name="Maruyama T."/>
            <person name="Minagawa J."/>
            <person name="Obokata J."/>
            <person name="Shigenobu S."/>
        </authorList>
    </citation>
    <scope>NUCLEOTIDE SEQUENCE [LARGE SCALE GENOMIC DNA]</scope>
</reference>
<keyword evidence="3" id="KW-1185">Reference proteome</keyword>
<protein>
    <submittedName>
        <fullName evidence="2">Uncharacterized protein</fullName>
    </submittedName>
</protein>
<proteinExistence type="predicted"/>
<sequence length="102" mass="11983">MAKETIRVYISTLFLLPEAGTMAKQTLLEYTFLRCYCYLMRERWQRKLRVYISTVLLLPDEGKMAKNTNNRELIRVLYFLLLLLLLTDSDSIARDSKITGTL</sequence>
<keyword evidence="1" id="KW-0812">Transmembrane</keyword>
<gene>
    <name evidence="2" type="ORF">PoB_002999100</name>
</gene>
<accession>A0AAV4A5E6</accession>
<evidence type="ECO:0000313" key="3">
    <source>
        <dbReference type="Proteomes" id="UP000735302"/>
    </source>
</evidence>
<dbReference type="EMBL" id="BLXT01003727">
    <property type="protein sequence ID" value="GFO03486.1"/>
    <property type="molecule type" value="Genomic_DNA"/>
</dbReference>
<dbReference type="AlphaFoldDB" id="A0AAV4A5E6"/>
<keyword evidence="1" id="KW-1133">Transmembrane helix</keyword>
<evidence type="ECO:0000313" key="2">
    <source>
        <dbReference type="EMBL" id="GFO03486.1"/>
    </source>
</evidence>
<feature type="transmembrane region" description="Helical" evidence="1">
    <location>
        <begin position="73"/>
        <end position="93"/>
    </location>
</feature>
<dbReference type="Proteomes" id="UP000735302">
    <property type="component" value="Unassembled WGS sequence"/>
</dbReference>
<name>A0AAV4A5E6_9GAST</name>
<organism evidence="2 3">
    <name type="scientific">Plakobranchus ocellatus</name>
    <dbReference type="NCBI Taxonomy" id="259542"/>
    <lineage>
        <taxon>Eukaryota</taxon>
        <taxon>Metazoa</taxon>
        <taxon>Spiralia</taxon>
        <taxon>Lophotrochozoa</taxon>
        <taxon>Mollusca</taxon>
        <taxon>Gastropoda</taxon>
        <taxon>Heterobranchia</taxon>
        <taxon>Euthyneura</taxon>
        <taxon>Panpulmonata</taxon>
        <taxon>Sacoglossa</taxon>
        <taxon>Placobranchoidea</taxon>
        <taxon>Plakobranchidae</taxon>
        <taxon>Plakobranchus</taxon>
    </lineage>
</organism>
<keyword evidence="1" id="KW-0472">Membrane</keyword>
<comment type="caution">
    <text evidence="2">The sequence shown here is derived from an EMBL/GenBank/DDBJ whole genome shotgun (WGS) entry which is preliminary data.</text>
</comment>